<gene>
    <name evidence="2" type="ORF">DXZ20_18465</name>
</gene>
<dbReference type="Gene3D" id="2.40.50.230">
    <property type="entry name" value="Gp5 N-terminal domain"/>
    <property type="match status" value="1"/>
</dbReference>
<proteinExistence type="predicted"/>
<evidence type="ECO:0000313" key="2">
    <source>
        <dbReference type="EMBL" id="NEZ57609.1"/>
    </source>
</evidence>
<name>A0A6M0RN93_9CYAN</name>
<keyword evidence="3" id="KW-1185">Reference proteome</keyword>
<accession>A0A6M0RN93</accession>
<dbReference type="NCBIfam" id="NF033848">
    <property type="entry name" value="VgrG_rel"/>
    <property type="match status" value="1"/>
</dbReference>
<dbReference type="InterPro" id="IPR006531">
    <property type="entry name" value="Gp5/Vgr_OB"/>
</dbReference>
<sequence>MPASSFIAQPTLKIDGSTASSELMDDILQIVVEESLHLPGMFTLVIRNDYYGGAANYEVWKHEKLFEIGKSIEIGFASSTTESDDFDDENKGNVIKGEITAIETHFTSEAQAPIIVCGYDTSHRLHRGRHNRSFQNKTDSDIVKSIASEVGISVGTVDTTGGPYGYGDIGGASGYVFQQNQTNMEFLRERAARNGFELFVQDGKLYFRKPKKDSTLELEWLKNVHSFRVRVSSAEQMKSVEVRGWDYSRKEVIAESISSAQKVLTETDSGAGSTTVSSFNGQPSTPTLIMVDQPISQSKEAKTMAQALFDELGGEFVQADARAEGNPLIRPGRVVKLTGMGKYSGSYYVTETRQLFHERIYTTEFAVRGLRGGDLLQTLEARNTLQPGQTHMVGIVADNNDPKGWGRVRVKLPTLTEDHMSNWARVVSAGVGPSRGVDWLPEINDEVLVAFEHGDIHRPFVLGGIWNGKDAPPEKTEDVVVGGKVRLRTFKTRLGHTLQFVEEDKGDSKKGVYLTTVDNHLLHFNDTDKYIELKTKDSHQLKLDDKNKKIDLKTKGGHQITMDDSGKNVNIISTGSLNAKSGTSGNSEKININGGEITLTGATKITLKVGSNKIVLSSSGIDITGTQLNMKANASAKLQGAMVDVKGQGSVNVQSTGMTKVAGSILKLN</sequence>
<dbReference type="Pfam" id="PF05954">
    <property type="entry name" value="Phage_GPD"/>
    <property type="match status" value="1"/>
</dbReference>
<evidence type="ECO:0000259" key="1">
    <source>
        <dbReference type="Pfam" id="PF04717"/>
    </source>
</evidence>
<dbReference type="Proteomes" id="UP000481033">
    <property type="component" value="Unassembled WGS sequence"/>
</dbReference>
<dbReference type="RefSeq" id="WP_163699723.1">
    <property type="nucleotide sequence ID" value="NZ_QXHD01000004.1"/>
</dbReference>
<feature type="domain" description="Gp5/Type VI secretion system Vgr protein OB-fold" evidence="1">
    <location>
        <begin position="393"/>
        <end position="466"/>
    </location>
</feature>
<dbReference type="EMBL" id="QXHD01000004">
    <property type="protein sequence ID" value="NEZ57609.1"/>
    <property type="molecule type" value="Genomic_DNA"/>
</dbReference>
<dbReference type="InterPro" id="IPR047702">
    <property type="entry name" value="VgrG-rel"/>
</dbReference>
<dbReference type="SUPFAM" id="SSF69279">
    <property type="entry name" value="Phage tail proteins"/>
    <property type="match status" value="1"/>
</dbReference>
<organism evidence="2 3">
    <name type="scientific">Adonisia turfae CCMR0081</name>
    <dbReference type="NCBI Taxonomy" id="2292702"/>
    <lineage>
        <taxon>Bacteria</taxon>
        <taxon>Bacillati</taxon>
        <taxon>Cyanobacteriota</taxon>
        <taxon>Adonisia</taxon>
        <taxon>Adonisia turfae</taxon>
    </lineage>
</organism>
<dbReference type="InterPro" id="IPR037026">
    <property type="entry name" value="Vgr_OB-fold_dom_sf"/>
</dbReference>
<evidence type="ECO:0000313" key="3">
    <source>
        <dbReference type="Proteomes" id="UP000481033"/>
    </source>
</evidence>
<protein>
    <submittedName>
        <fullName evidence="2">Type IV secretion protein Rhs</fullName>
    </submittedName>
</protein>
<dbReference type="AlphaFoldDB" id="A0A6M0RN93"/>
<comment type="caution">
    <text evidence="2">The sequence shown here is derived from an EMBL/GenBank/DDBJ whole genome shotgun (WGS) entry which is preliminary data.</text>
</comment>
<dbReference type="Pfam" id="PF04717">
    <property type="entry name" value="Phage_base_V"/>
    <property type="match status" value="1"/>
</dbReference>
<reference evidence="2 3" key="1">
    <citation type="journal article" date="2020" name="Microb. Ecol.">
        <title>Ecogenomics of the Marine Benthic Filamentous Cyanobacterium Adonisia.</title>
        <authorList>
            <person name="Walter J.M."/>
            <person name="Coutinho F.H."/>
            <person name="Leomil L."/>
            <person name="Hargreaves P.I."/>
            <person name="Campeao M.E."/>
            <person name="Vieira V.V."/>
            <person name="Silva B.S."/>
            <person name="Fistarol G.O."/>
            <person name="Salomon P.S."/>
            <person name="Sawabe T."/>
            <person name="Mino S."/>
            <person name="Hosokawa M."/>
            <person name="Miyashita H."/>
            <person name="Maruyama F."/>
            <person name="van Verk M.C."/>
            <person name="Dutilh B.E."/>
            <person name="Thompson C.C."/>
            <person name="Thompson F.L."/>
        </authorList>
    </citation>
    <scope>NUCLEOTIDE SEQUENCE [LARGE SCALE GENOMIC DNA]</scope>
    <source>
        <strain evidence="2 3">CCMR0081</strain>
    </source>
</reference>
<dbReference type="SUPFAM" id="SSF69255">
    <property type="entry name" value="gp5 N-terminal domain-like"/>
    <property type="match status" value="1"/>
</dbReference>